<evidence type="ECO:0000313" key="2">
    <source>
        <dbReference type="Proteomes" id="UP000646877"/>
    </source>
</evidence>
<dbReference type="AlphaFoldDB" id="A0A8I2H153"/>
<proteinExistence type="predicted"/>
<dbReference type="EMBL" id="WEIA01000008">
    <property type="protein sequence ID" value="NLR22482.1"/>
    <property type="molecule type" value="Genomic_DNA"/>
</dbReference>
<reference evidence="1" key="1">
    <citation type="submission" date="2019-10" db="EMBL/GenBank/DDBJ databases">
        <authorList>
            <person name="Paulsen S."/>
        </authorList>
    </citation>
    <scope>NUCLEOTIDE SEQUENCE</scope>
    <source>
        <strain evidence="1">LMG 19692</strain>
    </source>
</reference>
<comment type="caution">
    <text evidence="1">The sequence shown here is derived from an EMBL/GenBank/DDBJ whole genome shotgun (WGS) entry which is preliminary data.</text>
</comment>
<name>A0A8I2H153_9GAMM</name>
<dbReference type="Proteomes" id="UP000646877">
    <property type="component" value="Unassembled WGS sequence"/>
</dbReference>
<evidence type="ECO:0000313" key="1">
    <source>
        <dbReference type="EMBL" id="NLR22482.1"/>
    </source>
</evidence>
<gene>
    <name evidence="1" type="ORF">F9Y85_14400</name>
</gene>
<protein>
    <submittedName>
        <fullName evidence="1">Uncharacterized protein</fullName>
    </submittedName>
</protein>
<sequence length="147" mass="16925">MRALPQCCVFGGRSEFTSRDFLIFYTSNSKKTRCIAATGFSYLALARYEVGCSTFTWVIHTIIDRGRPFGCFVSLLSLGDEKLKHRFAVQGSERKDARRGNATWKYFTPNSKKPVALLQRVSLIWPWRCSTFTWVIHTIIDAVLFHF</sequence>
<organism evidence="1 2">
    <name type="scientific">Pseudoalteromonas maricaloris</name>
    <dbReference type="NCBI Taxonomy" id="184924"/>
    <lineage>
        <taxon>Bacteria</taxon>
        <taxon>Pseudomonadati</taxon>
        <taxon>Pseudomonadota</taxon>
        <taxon>Gammaproteobacteria</taxon>
        <taxon>Alteromonadales</taxon>
        <taxon>Pseudoalteromonadaceae</taxon>
        <taxon>Pseudoalteromonas</taxon>
    </lineage>
</organism>
<accession>A0A8I2H153</accession>